<dbReference type="KEGG" id="ckp:ckrop_0295"/>
<feature type="transmembrane region" description="Helical" evidence="1">
    <location>
        <begin position="111"/>
        <end position="129"/>
    </location>
</feature>
<feature type="transmembrane region" description="Helical" evidence="1">
    <location>
        <begin position="372"/>
        <end position="389"/>
    </location>
</feature>
<feature type="transmembrane region" description="Helical" evidence="1">
    <location>
        <begin position="179"/>
        <end position="200"/>
    </location>
</feature>
<feature type="transmembrane region" description="Helical" evidence="1">
    <location>
        <begin position="331"/>
        <end position="352"/>
    </location>
</feature>
<dbReference type="OrthoDB" id="3718921at2"/>
<dbReference type="HOGENOM" id="CLU_498619_0_0_11"/>
<sequence>MVLQRKTPGWWLWARFHRLPHDIVIAVVSTLALRMAILLTLESNGGTIEIEPLWLSFIASLPLVFIFSHETKPDLCAPRPLIRRRLILLGSAVITGAVVSIACYPTNLTDFGFIAVFRNILVFLTLGLLGRELLGQTRIWILPLIATAGSMLFSWPQYPTVWDTVYGALRSPGSFYSDGTIDLSIPLCLGSFILLSVIYLRQDTVGRGRFHANQQSNIFSRSTVYRAGNIPVAQLRARGWRRITQQIAIGLIITISDSYYLLQDKKNWGGSPAELASTCLNGIFVFGSVAMAVGTFVGQTRWRTGIAVWEKLSNYTTIALLKKPALSVTTAVLIPIITVSVIALAANSWFLISHDVSSSVVVAGTSSATTTIGAFLIIVAVLALTGVAIGHKRKGIWVPSVAFILTLIVLIVGHSQVDHVSTDRRDKLTACASIPELNRQVCSSETNAPFLHAAARTLSDLYADAPAKQYLPQTLYLVNNAFAPSDSPMAKFGLYRKRSLAVPQALPSTDISSELGQTIGNSCKDVQASSALYLATPAPGSPDNPPPPEEDLIQLQHCLNGQ</sequence>
<evidence type="ECO:0000256" key="1">
    <source>
        <dbReference type="SAM" id="Phobius"/>
    </source>
</evidence>
<dbReference type="AlphaFoldDB" id="C4LGX3"/>
<dbReference type="EMBL" id="CP001620">
    <property type="protein sequence ID" value="ACR17078.1"/>
    <property type="molecule type" value="Genomic_DNA"/>
</dbReference>
<evidence type="ECO:0000313" key="2">
    <source>
        <dbReference type="EMBL" id="ACR17078.1"/>
    </source>
</evidence>
<protein>
    <submittedName>
        <fullName evidence="2">Putative membrane protein</fullName>
    </submittedName>
</protein>
<organism evidence="2 3">
    <name type="scientific">Corynebacterium kroppenstedtii (strain DSM 44385 / JCM 11950 / CIP 105744 / CCUG 35717)</name>
    <dbReference type="NCBI Taxonomy" id="645127"/>
    <lineage>
        <taxon>Bacteria</taxon>
        <taxon>Bacillati</taxon>
        <taxon>Actinomycetota</taxon>
        <taxon>Actinomycetes</taxon>
        <taxon>Mycobacteriales</taxon>
        <taxon>Corynebacteriaceae</taxon>
        <taxon>Corynebacterium</taxon>
    </lineage>
</organism>
<feature type="transmembrane region" description="Helical" evidence="1">
    <location>
        <begin position="243"/>
        <end position="263"/>
    </location>
</feature>
<feature type="transmembrane region" description="Helical" evidence="1">
    <location>
        <begin position="86"/>
        <end position="105"/>
    </location>
</feature>
<keyword evidence="3" id="KW-1185">Reference proteome</keyword>
<keyword evidence="1" id="KW-1133">Transmembrane helix</keyword>
<evidence type="ECO:0000313" key="3">
    <source>
        <dbReference type="Proteomes" id="UP000001473"/>
    </source>
</evidence>
<gene>
    <name evidence="2" type="ordered locus">ckrop_0295</name>
</gene>
<reference evidence="2 3" key="1">
    <citation type="journal article" date="2008" name="J. Biotechnol.">
        <title>Ultrafast pyrosequencing of Corynebacterium kroppenstedtii DSM44385 revealed insights into the physiology of a lipophilic corynebacterium that lacks mycolic acids.</title>
        <authorList>
            <person name="Tauch A."/>
            <person name="Schneider J."/>
            <person name="Szczepanowski R."/>
            <person name="Tilker A."/>
            <person name="Viehoever P."/>
            <person name="Gartemann K.-H."/>
            <person name="Arnold W."/>
            <person name="Blom J."/>
            <person name="Brinkrolf K."/>
            <person name="Brune I."/>
            <person name="Goetker S."/>
            <person name="Weisshaar B."/>
            <person name="Goesmann A."/>
            <person name="Droege M."/>
            <person name="Puehler A."/>
        </authorList>
    </citation>
    <scope>NUCLEOTIDE SEQUENCE [LARGE SCALE GENOMIC DNA]</scope>
    <source>
        <strain evidence="3">DSM 44385 / JCM 11950 / CIP 105744 / CCUG 35717</strain>
    </source>
</reference>
<feature type="transmembrane region" description="Helical" evidence="1">
    <location>
        <begin position="396"/>
        <end position="415"/>
    </location>
</feature>
<accession>C4LGX3</accession>
<dbReference type="Proteomes" id="UP000001473">
    <property type="component" value="Chromosome"/>
</dbReference>
<proteinExistence type="predicted"/>
<dbReference type="RefSeq" id="WP_012730966.1">
    <property type="nucleotide sequence ID" value="NC_012704.1"/>
</dbReference>
<feature type="transmembrane region" description="Helical" evidence="1">
    <location>
        <begin position="275"/>
        <end position="297"/>
    </location>
</feature>
<feature type="transmembrane region" description="Helical" evidence="1">
    <location>
        <begin position="141"/>
        <end position="159"/>
    </location>
</feature>
<keyword evidence="1" id="KW-0472">Membrane</keyword>
<name>C4LGX3_CORK4</name>
<dbReference type="STRING" id="645127.ckrop_0295"/>
<keyword evidence="1" id="KW-0812">Transmembrane</keyword>